<reference evidence="2" key="1">
    <citation type="journal article" date="2022" name="Int. J. Mol. Sci.">
        <title>Draft Genome of Tanacetum Coccineum: Genomic Comparison of Closely Related Tanacetum-Family Plants.</title>
        <authorList>
            <person name="Yamashiro T."/>
            <person name="Shiraishi A."/>
            <person name="Nakayama K."/>
            <person name="Satake H."/>
        </authorList>
    </citation>
    <scope>NUCLEOTIDE SEQUENCE</scope>
</reference>
<feature type="domain" description="Integrase catalytic" evidence="1">
    <location>
        <begin position="130"/>
        <end position="239"/>
    </location>
</feature>
<dbReference type="InterPro" id="IPR001584">
    <property type="entry name" value="Integrase_cat-core"/>
</dbReference>
<dbReference type="GO" id="GO:0003964">
    <property type="term" value="F:RNA-directed DNA polymerase activity"/>
    <property type="evidence" value="ECO:0007669"/>
    <property type="project" value="UniProtKB-KW"/>
</dbReference>
<evidence type="ECO:0000259" key="1">
    <source>
        <dbReference type="PROSITE" id="PS50994"/>
    </source>
</evidence>
<keyword evidence="3" id="KW-1185">Reference proteome</keyword>
<gene>
    <name evidence="2" type="ORF">Tco_0799967</name>
</gene>
<dbReference type="Pfam" id="PF00665">
    <property type="entry name" value="rve"/>
    <property type="match status" value="1"/>
</dbReference>
<dbReference type="PANTHER" id="PTHR48475:SF2">
    <property type="entry name" value="RIBONUCLEASE H"/>
    <property type="match status" value="1"/>
</dbReference>
<keyword evidence="2" id="KW-0695">RNA-directed DNA polymerase</keyword>
<organism evidence="2 3">
    <name type="scientific">Tanacetum coccineum</name>
    <dbReference type="NCBI Taxonomy" id="301880"/>
    <lineage>
        <taxon>Eukaryota</taxon>
        <taxon>Viridiplantae</taxon>
        <taxon>Streptophyta</taxon>
        <taxon>Embryophyta</taxon>
        <taxon>Tracheophyta</taxon>
        <taxon>Spermatophyta</taxon>
        <taxon>Magnoliopsida</taxon>
        <taxon>eudicotyledons</taxon>
        <taxon>Gunneridae</taxon>
        <taxon>Pentapetalae</taxon>
        <taxon>asterids</taxon>
        <taxon>campanulids</taxon>
        <taxon>Asterales</taxon>
        <taxon>Asteraceae</taxon>
        <taxon>Asteroideae</taxon>
        <taxon>Anthemideae</taxon>
        <taxon>Anthemidinae</taxon>
        <taxon>Tanacetum</taxon>
    </lineage>
</organism>
<dbReference type="EMBL" id="BQNB010011623">
    <property type="protein sequence ID" value="GJS92999.1"/>
    <property type="molecule type" value="Genomic_DNA"/>
</dbReference>
<dbReference type="SUPFAM" id="SSF53098">
    <property type="entry name" value="Ribonuclease H-like"/>
    <property type="match status" value="1"/>
</dbReference>
<reference evidence="2" key="2">
    <citation type="submission" date="2022-01" db="EMBL/GenBank/DDBJ databases">
        <authorList>
            <person name="Yamashiro T."/>
            <person name="Shiraishi A."/>
            <person name="Satake H."/>
            <person name="Nakayama K."/>
        </authorList>
    </citation>
    <scope>NUCLEOTIDE SEQUENCE</scope>
</reference>
<dbReference type="PANTHER" id="PTHR48475">
    <property type="entry name" value="RIBONUCLEASE H"/>
    <property type="match status" value="1"/>
</dbReference>
<keyword evidence="2" id="KW-0548">Nucleotidyltransferase</keyword>
<dbReference type="Gene3D" id="3.30.420.10">
    <property type="entry name" value="Ribonuclease H-like superfamily/Ribonuclease H"/>
    <property type="match status" value="1"/>
</dbReference>
<feature type="non-terminal residue" evidence="2">
    <location>
        <position position="250"/>
    </location>
</feature>
<accession>A0ABQ4ZRT4</accession>
<keyword evidence="2" id="KW-0808">Transferase</keyword>
<dbReference type="InterPro" id="IPR012337">
    <property type="entry name" value="RNaseH-like_sf"/>
</dbReference>
<dbReference type="PROSITE" id="PS50994">
    <property type="entry name" value="INTEGRASE"/>
    <property type="match status" value="1"/>
</dbReference>
<dbReference type="InterPro" id="IPR036397">
    <property type="entry name" value="RNaseH_sf"/>
</dbReference>
<dbReference type="Proteomes" id="UP001151760">
    <property type="component" value="Unassembled WGS sequence"/>
</dbReference>
<comment type="caution">
    <text evidence="2">The sequence shown here is derived from an EMBL/GenBank/DDBJ whole genome shotgun (WGS) entry which is preliminary data.</text>
</comment>
<name>A0ABQ4ZRT4_9ASTR</name>
<protein>
    <submittedName>
        <fullName evidence="2">Reverse transcriptase domain-containing protein</fullName>
    </submittedName>
</protein>
<sequence length="250" mass="28726">MFKVFSIKQIPRSENRKANALSKIASTSFAHLSKQVLVEELKEKSIMEGEVLGVVEEGDTWMTPLHNYLTSEALPKDKKVARAIRRKSTRYAVTNGILYKKSFLGPWLRCVRTLQVHQPVPQKLQQNPTPITSPWSFYKWGIDIAGPFLEGPGKVKFLIVAIDYFTKWIEVKPVATITGNHVKKFVWDNIVCRFGLPGEIVSDNGKQFRDNPFKDWYVKDKSGHLFFKFQPQQGLEPTLRRGAFCIKRED</sequence>
<evidence type="ECO:0000313" key="3">
    <source>
        <dbReference type="Proteomes" id="UP001151760"/>
    </source>
</evidence>
<proteinExistence type="predicted"/>
<evidence type="ECO:0000313" key="2">
    <source>
        <dbReference type="EMBL" id="GJS92999.1"/>
    </source>
</evidence>